<keyword evidence="4 10" id="KW-0808">Transferase</keyword>
<comment type="caution">
    <text evidence="10">Lacks conserved residue(s) required for the propagation of feature annotation.</text>
</comment>
<dbReference type="GO" id="GO:0006227">
    <property type="term" value="P:dUDP biosynthetic process"/>
    <property type="evidence" value="ECO:0007669"/>
    <property type="project" value="TreeGrafter"/>
</dbReference>
<evidence type="ECO:0000256" key="6">
    <source>
        <dbReference type="ARBA" id="ARBA00022741"/>
    </source>
</evidence>
<dbReference type="InterPro" id="IPR039430">
    <property type="entry name" value="Thymidylate_kin-like_dom"/>
</dbReference>
<dbReference type="InterPro" id="IPR018094">
    <property type="entry name" value="Thymidylate_kinase"/>
</dbReference>
<evidence type="ECO:0000256" key="3">
    <source>
        <dbReference type="ARBA" id="ARBA00017144"/>
    </source>
</evidence>
<evidence type="ECO:0000256" key="4">
    <source>
        <dbReference type="ARBA" id="ARBA00022679"/>
    </source>
</evidence>
<evidence type="ECO:0000256" key="8">
    <source>
        <dbReference type="ARBA" id="ARBA00022840"/>
    </source>
</evidence>
<comment type="function">
    <text evidence="10">Phosphorylation of dTMP to form dTDP in both de novo and salvage pathways of dTTP synthesis.</text>
</comment>
<proteinExistence type="inferred from homology"/>
<keyword evidence="7 10" id="KW-0418">Kinase</keyword>
<dbReference type="CDD" id="cd01672">
    <property type="entry name" value="TMPK"/>
    <property type="match status" value="1"/>
</dbReference>
<dbReference type="EMBL" id="JAJEQC010000001">
    <property type="protein sequence ID" value="MCC2135693.1"/>
    <property type="molecule type" value="Genomic_DNA"/>
</dbReference>
<evidence type="ECO:0000256" key="5">
    <source>
        <dbReference type="ARBA" id="ARBA00022727"/>
    </source>
</evidence>
<dbReference type="Gene3D" id="3.40.50.300">
    <property type="entry name" value="P-loop containing nucleotide triphosphate hydrolases"/>
    <property type="match status" value="1"/>
</dbReference>
<evidence type="ECO:0000256" key="1">
    <source>
        <dbReference type="ARBA" id="ARBA00009776"/>
    </source>
</evidence>
<feature type="domain" description="Thymidylate kinase-like" evidence="11">
    <location>
        <begin position="6"/>
        <end position="210"/>
    </location>
</feature>
<dbReference type="InterPro" id="IPR018095">
    <property type="entry name" value="Thymidylate_kin_CS"/>
</dbReference>
<evidence type="ECO:0000313" key="12">
    <source>
        <dbReference type="EMBL" id="MCC2135693.1"/>
    </source>
</evidence>
<comment type="caution">
    <text evidence="12">The sequence shown here is derived from an EMBL/GenBank/DDBJ whole genome shotgun (WGS) entry which is preliminary data.</text>
</comment>
<dbReference type="AlphaFoldDB" id="A0AAE3DGA6"/>
<dbReference type="Pfam" id="PF02223">
    <property type="entry name" value="Thymidylate_kin"/>
    <property type="match status" value="1"/>
</dbReference>
<organism evidence="12 13">
    <name type="scientific">Hominenteromicrobium mulieris</name>
    <dbReference type="NCBI Taxonomy" id="2885357"/>
    <lineage>
        <taxon>Bacteria</taxon>
        <taxon>Bacillati</taxon>
        <taxon>Bacillota</taxon>
        <taxon>Clostridia</taxon>
        <taxon>Eubacteriales</taxon>
        <taxon>Oscillospiraceae</taxon>
        <taxon>Hominenteromicrobium</taxon>
    </lineage>
</organism>
<sequence>MALIVIEGLDGSGKGTQAKLLYDYALSRGRARQVTFPDYDSPSSSLVKMYLKGDFGKEAGDVNAYAASAFYAVDRFASYRMKWKDDYASGVPIISDRYVTSNIVYQLSKLPKTEWKAFVSWLEDLEYEKFGLPRPDRVIYLDVPPKISQRLLTERYAGDTTKKDIHESDIHYLLHCRDCALYAAEHLNWTVLNCAEGDTLRSIEDIHHEIKEKLEDLL</sequence>
<dbReference type="GO" id="GO:0005524">
    <property type="term" value="F:ATP binding"/>
    <property type="evidence" value="ECO:0007669"/>
    <property type="project" value="UniProtKB-UniRule"/>
</dbReference>
<dbReference type="InterPro" id="IPR027417">
    <property type="entry name" value="P-loop_NTPase"/>
</dbReference>
<keyword evidence="8 10" id="KW-0067">ATP-binding</keyword>
<dbReference type="PANTHER" id="PTHR10344">
    <property type="entry name" value="THYMIDYLATE KINASE"/>
    <property type="match status" value="1"/>
</dbReference>
<keyword evidence="6 10" id="KW-0547">Nucleotide-binding</keyword>
<reference evidence="12" key="1">
    <citation type="submission" date="2021-10" db="EMBL/GenBank/DDBJ databases">
        <title>Anaerobic single-cell dispensing facilitates the cultivation of human gut bacteria.</title>
        <authorList>
            <person name="Afrizal A."/>
        </authorList>
    </citation>
    <scope>NUCLEOTIDE SEQUENCE</scope>
    <source>
        <strain evidence="12">CLA-AA-H250</strain>
    </source>
</reference>
<keyword evidence="5 10" id="KW-0545">Nucleotide biosynthesis</keyword>
<gene>
    <name evidence="10" type="primary">tmk</name>
    <name evidence="12" type="ORF">LKD31_01505</name>
</gene>
<dbReference type="GO" id="GO:0006233">
    <property type="term" value="P:dTDP biosynthetic process"/>
    <property type="evidence" value="ECO:0007669"/>
    <property type="project" value="InterPro"/>
</dbReference>
<comment type="similarity">
    <text evidence="1 10">Belongs to the thymidylate kinase family.</text>
</comment>
<dbReference type="PANTHER" id="PTHR10344:SF4">
    <property type="entry name" value="UMP-CMP KINASE 2, MITOCHONDRIAL"/>
    <property type="match status" value="1"/>
</dbReference>
<protein>
    <recommendedName>
        <fullName evidence="3 10">Thymidylate kinase</fullName>
        <ecNumber evidence="2 10">2.7.4.9</ecNumber>
    </recommendedName>
    <alternativeName>
        <fullName evidence="10">dTMP kinase</fullName>
    </alternativeName>
</protein>
<evidence type="ECO:0000313" key="13">
    <source>
        <dbReference type="Proteomes" id="UP001199424"/>
    </source>
</evidence>
<evidence type="ECO:0000256" key="7">
    <source>
        <dbReference type="ARBA" id="ARBA00022777"/>
    </source>
</evidence>
<dbReference type="HAMAP" id="MF_00165">
    <property type="entry name" value="Thymidylate_kinase"/>
    <property type="match status" value="1"/>
</dbReference>
<evidence type="ECO:0000259" key="11">
    <source>
        <dbReference type="Pfam" id="PF02223"/>
    </source>
</evidence>
<evidence type="ECO:0000256" key="9">
    <source>
        <dbReference type="ARBA" id="ARBA00048743"/>
    </source>
</evidence>
<name>A0AAE3DGA6_9FIRM</name>
<dbReference type="GO" id="GO:0005829">
    <property type="term" value="C:cytosol"/>
    <property type="evidence" value="ECO:0007669"/>
    <property type="project" value="TreeGrafter"/>
</dbReference>
<dbReference type="SUPFAM" id="SSF52540">
    <property type="entry name" value="P-loop containing nucleoside triphosphate hydrolases"/>
    <property type="match status" value="1"/>
</dbReference>
<keyword evidence="13" id="KW-1185">Reference proteome</keyword>
<dbReference type="RefSeq" id="WP_308448318.1">
    <property type="nucleotide sequence ID" value="NZ_JAJEQC010000001.1"/>
</dbReference>
<accession>A0AAE3DGA6</accession>
<dbReference type="Proteomes" id="UP001199424">
    <property type="component" value="Unassembled WGS sequence"/>
</dbReference>
<evidence type="ECO:0000256" key="2">
    <source>
        <dbReference type="ARBA" id="ARBA00012980"/>
    </source>
</evidence>
<comment type="catalytic activity">
    <reaction evidence="9 10">
        <text>dTMP + ATP = dTDP + ADP</text>
        <dbReference type="Rhea" id="RHEA:13517"/>
        <dbReference type="ChEBI" id="CHEBI:30616"/>
        <dbReference type="ChEBI" id="CHEBI:58369"/>
        <dbReference type="ChEBI" id="CHEBI:63528"/>
        <dbReference type="ChEBI" id="CHEBI:456216"/>
        <dbReference type="EC" id="2.7.4.9"/>
    </reaction>
</comment>
<dbReference type="PROSITE" id="PS01331">
    <property type="entry name" value="THYMIDYLATE_KINASE"/>
    <property type="match status" value="1"/>
</dbReference>
<dbReference type="GO" id="GO:0004798">
    <property type="term" value="F:dTMP kinase activity"/>
    <property type="evidence" value="ECO:0007669"/>
    <property type="project" value="UniProtKB-UniRule"/>
</dbReference>
<dbReference type="EC" id="2.7.4.9" evidence="2 10"/>
<dbReference type="GO" id="GO:0006235">
    <property type="term" value="P:dTTP biosynthetic process"/>
    <property type="evidence" value="ECO:0007669"/>
    <property type="project" value="UniProtKB-UniRule"/>
</dbReference>
<evidence type="ECO:0000256" key="10">
    <source>
        <dbReference type="HAMAP-Rule" id="MF_00165"/>
    </source>
</evidence>